<dbReference type="GO" id="GO:0008237">
    <property type="term" value="F:metallopeptidase activity"/>
    <property type="evidence" value="ECO:0007669"/>
    <property type="project" value="InterPro"/>
</dbReference>
<organism evidence="3 4">
    <name type="scientific">Gloeobacter violaceus (strain ATCC 29082 / PCC 7421)</name>
    <dbReference type="NCBI Taxonomy" id="251221"/>
    <lineage>
        <taxon>Bacteria</taxon>
        <taxon>Bacillati</taxon>
        <taxon>Cyanobacteriota</taxon>
        <taxon>Cyanophyceae</taxon>
        <taxon>Gloeobacterales</taxon>
        <taxon>Gloeobacteraceae</taxon>
        <taxon>Gloeobacter</taxon>
    </lineage>
</organism>
<keyword evidence="4" id="KW-1185">Reference proteome</keyword>
<dbReference type="Gene3D" id="3.40.390.10">
    <property type="entry name" value="Collagenase (Catalytic Domain)"/>
    <property type="match status" value="1"/>
</dbReference>
<dbReference type="InterPro" id="IPR024079">
    <property type="entry name" value="MetalloPept_cat_dom_sf"/>
</dbReference>
<dbReference type="InterPro" id="IPR033413">
    <property type="entry name" value="DUF5117"/>
</dbReference>
<dbReference type="Pfam" id="PF16313">
    <property type="entry name" value="DUF4953"/>
    <property type="match status" value="1"/>
</dbReference>
<dbReference type="KEGG" id="gvi:gll0730"/>
<evidence type="ECO:0000313" key="3">
    <source>
        <dbReference type="EMBL" id="BAC88671.1"/>
    </source>
</evidence>
<reference evidence="3 4" key="1">
    <citation type="journal article" date="2003" name="DNA Res.">
        <title>Complete genome structure of Gloeobacter violaceus PCC 7421, a cyanobacterium that lacks thylakoids.</title>
        <authorList>
            <person name="Nakamura Y."/>
            <person name="Kaneko T."/>
            <person name="Sato S."/>
            <person name="Mimuro M."/>
            <person name="Miyashita H."/>
            <person name="Tsuchiya T."/>
            <person name="Sasamoto S."/>
            <person name="Watanabe A."/>
            <person name="Kawashima K."/>
            <person name="Kishida Y."/>
            <person name="Kiyokawa C."/>
            <person name="Kohara M."/>
            <person name="Matsumoto M."/>
            <person name="Matsuno A."/>
            <person name="Nakazaki N."/>
            <person name="Shimpo S."/>
            <person name="Takeuchi C."/>
            <person name="Yamada M."/>
            <person name="Tabata S."/>
        </authorList>
    </citation>
    <scope>NUCLEOTIDE SEQUENCE [LARGE SCALE GENOMIC DNA]</scope>
    <source>
        <strain evidence="4">ATCC 29082 / PCC 7421</strain>
    </source>
</reference>
<feature type="domain" description="EcxA zinc-binding" evidence="1">
    <location>
        <begin position="492"/>
        <end position="815"/>
    </location>
</feature>
<sequence length="918" mass="101730">MLVFSTKLRALRLSGSLPDISHPSDVKTQMQSHLCILAVLGHFLLLAVPAAAQTPALSASGGGLLAAAVREDEKSFDEVVRGYRASQGLFTVYTNLEENRVLIEIAPEQFERLFLCNVTLEAGDGLYFDSGAMLDNFPFIFKRVGKRIQLIHKNVYYRAETGTPIGRAVERAVSSSIVGSAKIESRPHPERKSVLVDLSSFFVQDYAGVANALGRHKIDFAFDRNESYLGPVSAFPLNVEIEAVLHFKNNRPRGTDGRIADGRSMQHRYRYSLSTLNESGGSYRPRPADDRVGHFLTLHQDYTDPTAETPYVRYINRWHLEKADPSAALSPPKQPIVFWLERTVPLEYREAVREGVLLWNRAFEGIGIQGALEVRQQPDDAEWDPADVRYNTVRWIVNPGGAYAVGPARANPFTGQIYDADIRISADLVRYLVREREDYVAPLAGPAALTPLLTRLPVSQLCQFQAGLASEAAFGWSVLAARLGGLDPSAREAKAYIHDAIRALVAHEVGHTLGLRHNFRASAAHTHTHLHDRSRTQKTGVSASVMDYNPVNLAPRGKPQGEFWNSGLGEYDYWAIAYAYKPFEATEESVGLARIAERNLPYGTDEDAFGFDARGIDPVTSPFDLGSDPIRFYRERIEMAGELLATAERGYLRKGERYQKMRRLFSQALRAHATAAASVPKFVGGLYHRRHHRGDAGDQLPFEPVSAARQHEALAFLGRYIFGARAFAFSPSLLNQLPPERFEDFSNTPFYIARIDYPVHDQVLDIQKRALGRLYHPIALQRLADLPLHYPKGQPRFTLADMFSNVRSVIWEEVARHQSISSFRRNLQRAHLAQLLALVGPNPQAALWSALGIAAASGASAPPEDAASLARADLTALRTQIRRALAAGKLDALTRAHLDASLARITALIEPGSGRSGD</sequence>
<feature type="domain" description="DUF5117" evidence="2">
    <location>
        <begin position="132"/>
        <end position="322"/>
    </location>
</feature>
<dbReference type="PATRIC" id="fig|251221.4.peg.743"/>
<dbReference type="InterPro" id="IPR034032">
    <property type="entry name" value="Zn_MMP-like_bac"/>
</dbReference>
<dbReference type="Proteomes" id="UP000000557">
    <property type="component" value="Chromosome"/>
</dbReference>
<evidence type="ECO:0000259" key="2">
    <source>
        <dbReference type="Pfam" id="PF17148"/>
    </source>
</evidence>
<protein>
    <submittedName>
        <fullName evidence="3">Gll0730 protein</fullName>
    </submittedName>
</protein>
<proteinExistence type="predicted"/>
<reference evidence="3 4" key="2">
    <citation type="journal article" date="2003" name="DNA Res.">
        <title>Complete genome structure of Gloeobacter violaceus PCC 7421, a cyanobacterium that lacks thylakoids (supplement).</title>
        <authorList>
            <person name="Nakamura Y."/>
            <person name="Kaneko T."/>
            <person name="Sato S."/>
            <person name="Mimuro M."/>
            <person name="Miyashita H."/>
            <person name="Tsuchiya T."/>
            <person name="Sasamoto S."/>
            <person name="Watanabe A."/>
            <person name="Kawashima K."/>
            <person name="Kishida Y."/>
            <person name="Kiyokawa C."/>
            <person name="Kohara M."/>
            <person name="Matsumoto M."/>
            <person name="Matsuno A."/>
            <person name="Nakazaki N."/>
            <person name="Shimpo S."/>
            <person name="Takeuchi C."/>
            <person name="Yamada M."/>
            <person name="Tabata S."/>
        </authorList>
    </citation>
    <scope>NUCLEOTIDE SEQUENCE [LARGE SCALE GENOMIC DNA]</scope>
    <source>
        <strain evidence="4">ATCC 29082 / PCC 7421</strain>
    </source>
</reference>
<dbReference type="OrthoDB" id="9776599at2"/>
<dbReference type="PhylomeDB" id="Q7NMN5"/>
<evidence type="ECO:0000259" key="1">
    <source>
        <dbReference type="Pfam" id="PF16313"/>
    </source>
</evidence>
<dbReference type="eggNOG" id="COG5549">
    <property type="taxonomic scope" value="Bacteria"/>
</dbReference>
<dbReference type="EMBL" id="BA000045">
    <property type="protein sequence ID" value="BAC88671.1"/>
    <property type="molecule type" value="Genomic_DNA"/>
</dbReference>
<dbReference type="HOGENOM" id="CLU_008630_0_0_3"/>
<accession>Q7NMN5</accession>
<dbReference type="PANTHER" id="PTHR38478:SF1">
    <property type="entry name" value="ZINC DEPENDENT METALLOPROTEASE DOMAIN LIPOPROTEIN"/>
    <property type="match status" value="1"/>
</dbReference>
<dbReference type="InterPro" id="IPR032534">
    <property type="entry name" value="EcxA_zinc-bd"/>
</dbReference>
<dbReference type="AlphaFoldDB" id="Q7NMN5"/>
<dbReference type="STRING" id="251221.gene:10758206"/>
<evidence type="ECO:0000313" key="4">
    <source>
        <dbReference type="Proteomes" id="UP000000557"/>
    </source>
</evidence>
<dbReference type="SUPFAM" id="SSF55486">
    <property type="entry name" value="Metalloproteases ('zincins'), catalytic domain"/>
    <property type="match status" value="1"/>
</dbReference>
<dbReference type="InParanoid" id="Q7NMN5"/>
<name>Q7NMN5_GLOVI</name>
<dbReference type="PANTHER" id="PTHR38478">
    <property type="entry name" value="PEPTIDASE M1A AND M12B"/>
    <property type="match status" value="1"/>
</dbReference>
<dbReference type="EnsemblBacteria" id="BAC88671">
    <property type="protein sequence ID" value="BAC88671"/>
    <property type="gene ID" value="BAC88671"/>
</dbReference>
<dbReference type="CDD" id="cd04276">
    <property type="entry name" value="ZnMc_MMP_like_2"/>
    <property type="match status" value="1"/>
</dbReference>
<gene>
    <name evidence="3" type="ordered locus">gll0730</name>
</gene>
<dbReference type="Pfam" id="PF17148">
    <property type="entry name" value="DUF5117"/>
    <property type="match status" value="1"/>
</dbReference>